<dbReference type="AlphaFoldDB" id="A0AAW2RE77"/>
<comment type="caution">
    <text evidence="1">The sequence shown here is derived from an EMBL/GenBank/DDBJ whole genome shotgun (WGS) entry which is preliminary data.</text>
</comment>
<sequence length="72" mass="7757">MLGASLPAHWLAGRELVCSQTTSSQGASSPGRELILLAGRELAGCELEQAASRTWSQESLLERILQITPHLE</sequence>
<name>A0AAW2RE77_SESRA</name>
<protein>
    <submittedName>
        <fullName evidence="1">Uncharacterized protein</fullName>
    </submittedName>
</protein>
<organism evidence="1">
    <name type="scientific">Sesamum radiatum</name>
    <name type="common">Black benniseed</name>
    <dbReference type="NCBI Taxonomy" id="300843"/>
    <lineage>
        <taxon>Eukaryota</taxon>
        <taxon>Viridiplantae</taxon>
        <taxon>Streptophyta</taxon>
        <taxon>Embryophyta</taxon>
        <taxon>Tracheophyta</taxon>
        <taxon>Spermatophyta</taxon>
        <taxon>Magnoliopsida</taxon>
        <taxon>eudicotyledons</taxon>
        <taxon>Gunneridae</taxon>
        <taxon>Pentapetalae</taxon>
        <taxon>asterids</taxon>
        <taxon>lamiids</taxon>
        <taxon>Lamiales</taxon>
        <taxon>Pedaliaceae</taxon>
        <taxon>Sesamum</taxon>
    </lineage>
</organism>
<evidence type="ECO:0000313" key="1">
    <source>
        <dbReference type="EMBL" id="KAL0378582.1"/>
    </source>
</evidence>
<proteinExistence type="predicted"/>
<dbReference type="EMBL" id="JACGWJ010000013">
    <property type="protein sequence ID" value="KAL0378582.1"/>
    <property type="molecule type" value="Genomic_DNA"/>
</dbReference>
<accession>A0AAW2RE77</accession>
<reference evidence="1" key="1">
    <citation type="submission" date="2020-06" db="EMBL/GenBank/DDBJ databases">
        <authorList>
            <person name="Li T."/>
            <person name="Hu X."/>
            <person name="Zhang T."/>
            <person name="Song X."/>
            <person name="Zhang H."/>
            <person name="Dai N."/>
            <person name="Sheng W."/>
            <person name="Hou X."/>
            <person name="Wei L."/>
        </authorList>
    </citation>
    <scope>NUCLEOTIDE SEQUENCE</scope>
    <source>
        <strain evidence="1">G02</strain>
        <tissue evidence="1">Leaf</tissue>
    </source>
</reference>
<reference evidence="1" key="2">
    <citation type="journal article" date="2024" name="Plant">
        <title>Genomic evolution and insights into agronomic trait innovations of Sesamum species.</title>
        <authorList>
            <person name="Miao H."/>
            <person name="Wang L."/>
            <person name="Qu L."/>
            <person name="Liu H."/>
            <person name="Sun Y."/>
            <person name="Le M."/>
            <person name="Wang Q."/>
            <person name="Wei S."/>
            <person name="Zheng Y."/>
            <person name="Lin W."/>
            <person name="Duan Y."/>
            <person name="Cao H."/>
            <person name="Xiong S."/>
            <person name="Wang X."/>
            <person name="Wei L."/>
            <person name="Li C."/>
            <person name="Ma Q."/>
            <person name="Ju M."/>
            <person name="Zhao R."/>
            <person name="Li G."/>
            <person name="Mu C."/>
            <person name="Tian Q."/>
            <person name="Mei H."/>
            <person name="Zhang T."/>
            <person name="Gao T."/>
            <person name="Zhang H."/>
        </authorList>
    </citation>
    <scope>NUCLEOTIDE SEQUENCE</scope>
    <source>
        <strain evidence="1">G02</strain>
    </source>
</reference>
<gene>
    <name evidence="1" type="ORF">Sradi_3163700</name>
</gene>